<evidence type="ECO:0000313" key="2">
    <source>
        <dbReference type="EMBL" id="AEL23151.1"/>
    </source>
</evidence>
<name>G0ZJF4_CHEQU</name>
<organism evidence="2">
    <name type="scientific">Cherax quadricarinatus</name>
    <name type="common">Australian red claw crayfish</name>
    <dbReference type="NCBI Taxonomy" id="27406"/>
    <lineage>
        <taxon>Eukaryota</taxon>
        <taxon>Metazoa</taxon>
        <taxon>Ecdysozoa</taxon>
        <taxon>Arthropoda</taxon>
        <taxon>Crustacea</taxon>
        <taxon>Multicrustacea</taxon>
        <taxon>Malacostraca</taxon>
        <taxon>Eumalacostraca</taxon>
        <taxon>Eucarida</taxon>
        <taxon>Decapoda</taxon>
        <taxon>Pleocyemata</taxon>
        <taxon>Astacidea</taxon>
        <taxon>Parastacoidea</taxon>
        <taxon>Parastacidae</taxon>
        <taxon>Cherax</taxon>
    </lineage>
</organism>
<evidence type="ECO:0000256" key="1">
    <source>
        <dbReference type="SAM" id="Phobius"/>
    </source>
</evidence>
<feature type="transmembrane region" description="Helical" evidence="1">
    <location>
        <begin position="17"/>
        <end position="34"/>
    </location>
</feature>
<keyword evidence="1" id="KW-0812">Transmembrane</keyword>
<feature type="non-terminal residue" evidence="2">
    <location>
        <position position="1"/>
    </location>
</feature>
<reference evidence="2" key="1">
    <citation type="journal article" date="2011" name="Dev. Comp. Immunol.">
        <title>Differential gene expression profile from haematopoietic tissue stem cells of red claw crayfish, Cherax quadricarinatus, in response to WSSV infection.</title>
        <authorList>
            <person name="Liu H.P."/>
            <person name="Chen R.Y."/>
            <person name="Zhang Q.X."/>
            <person name="Peng H."/>
            <person name="Wang K.J."/>
        </authorList>
    </citation>
    <scope>NUCLEOTIDE SEQUENCE</scope>
</reference>
<proteinExistence type="evidence at transcript level"/>
<accession>G0ZJF4</accession>
<keyword evidence="1" id="KW-1133">Transmembrane helix</keyword>
<sequence>IFLIYCPWNSTHYKKNLQMSYAILVCLGAIYLGFT</sequence>
<dbReference type="AlphaFoldDB" id="G0ZJF4"/>
<reference evidence="2" key="2">
    <citation type="submission" date="2011-02" db="EMBL/GenBank/DDBJ databases">
        <authorList>
            <person name="Liu H.-P."/>
            <person name="Chen R.-Y."/>
            <person name="Zhang Q.-X."/>
            <person name="Peng H."/>
            <person name="Wang K.-J."/>
        </authorList>
    </citation>
    <scope>NUCLEOTIDE SEQUENCE</scope>
</reference>
<protein>
    <submittedName>
        <fullName evidence="2">Uncharacterized protein</fullName>
    </submittedName>
</protein>
<dbReference type="EMBL" id="JF284605">
    <property type="protein sequence ID" value="AEL23151.1"/>
    <property type="molecule type" value="mRNA"/>
</dbReference>
<keyword evidence="1" id="KW-0472">Membrane</keyword>